<dbReference type="EMBL" id="CM007893">
    <property type="protein sequence ID" value="OTG27431.1"/>
    <property type="molecule type" value="Genomic_DNA"/>
</dbReference>
<keyword evidence="8" id="KW-1185">Reference proteome</keyword>
<dbReference type="GO" id="GO:0003713">
    <property type="term" value="F:transcription coactivator activity"/>
    <property type="evidence" value="ECO:0000318"/>
    <property type="project" value="GO_Central"/>
</dbReference>
<protein>
    <submittedName>
        <fullName evidence="6 7">Transcriptional coactivator Hfi1/Transcriptional adapter 1</fullName>
    </submittedName>
</protein>
<evidence type="ECO:0000256" key="2">
    <source>
        <dbReference type="ARBA" id="ARBA00023015"/>
    </source>
</evidence>
<reference evidence="6 8" key="1">
    <citation type="journal article" date="2017" name="Nature">
        <title>The sunflower genome provides insights into oil metabolism, flowering and Asterid evolution.</title>
        <authorList>
            <person name="Badouin H."/>
            <person name="Gouzy J."/>
            <person name="Grassa C.J."/>
            <person name="Murat F."/>
            <person name="Staton S.E."/>
            <person name="Cottret L."/>
            <person name="Lelandais-Briere C."/>
            <person name="Owens G.L."/>
            <person name="Carrere S."/>
            <person name="Mayjonade B."/>
            <person name="Legrand L."/>
            <person name="Gill N."/>
            <person name="Kane N.C."/>
            <person name="Bowers J.E."/>
            <person name="Hubner S."/>
            <person name="Bellec A."/>
            <person name="Berard A."/>
            <person name="Berges H."/>
            <person name="Blanchet N."/>
            <person name="Boniface M.C."/>
            <person name="Brunel D."/>
            <person name="Catrice O."/>
            <person name="Chaidir N."/>
            <person name="Claudel C."/>
            <person name="Donnadieu C."/>
            <person name="Faraut T."/>
            <person name="Fievet G."/>
            <person name="Helmstetter N."/>
            <person name="King M."/>
            <person name="Knapp S.J."/>
            <person name="Lai Z."/>
            <person name="Le Paslier M.C."/>
            <person name="Lippi Y."/>
            <person name="Lorenzon L."/>
            <person name="Mandel J.R."/>
            <person name="Marage G."/>
            <person name="Marchand G."/>
            <person name="Marquand E."/>
            <person name="Bret-Mestries E."/>
            <person name="Morien E."/>
            <person name="Nambeesan S."/>
            <person name="Nguyen T."/>
            <person name="Pegot-Espagnet P."/>
            <person name="Pouilly N."/>
            <person name="Raftis F."/>
            <person name="Sallet E."/>
            <person name="Schiex T."/>
            <person name="Thomas J."/>
            <person name="Vandecasteele C."/>
            <person name="Vares D."/>
            <person name="Vear F."/>
            <person name="Vautrin S."/>
            <person name="Crespi M."/>
            <person name="Mangin B."/>
            <person name="Burke J.M."/>
            <person name="Salse J."/>
            <person name="Munos S."/>
            <person name="Vincourt P."/>
            <person name="Rieseberg L.H."/>
            <person name="Langlade N.B."/>
        </authorList>
    </citation>
    <scope>NUCLEOTIDE SEQUENCE [LARGE SCALE GENOMIC DNA]</scope>
    <source>
        <strain evidence="8">cv. SF193</strain>
        <tissue evidence="6">Leaves</tissue>
    </source>
</reference>
<evidence type="ECO:0000313" key="6">
    <source>
        <dbReference type="EMBL" id="KAF5808479.1"/>
    </source>
</evidence>
<evidence type="ECO:0000313" key="7">
    <source>
        <dbReference type="EMBL" id="OTG27431.1"/>
    </source>
</evidence>
<dbReference type="InParanoid" id="A0A251UYL7"/>
<dbReference type="CDD" id="cd22933">
    <property type="entry name" value="HFD_HFI1"/>
    <property type="match status" value="1"/>
</dbReference>
<evidence type="ECO:0000256" key="5">
    <source>
        <dbReference type="SAM" id="MobiDB-lite"/>
    </source>
</evidence>
<comment type="subcellular location">
    <subcellularLocation>
        <location evidence="1">Nucleus</location>
    </subcellularLocation>
</comment>
<dbReference type="STRING" id="4232.A0A251UYL7"/>
<dbReference type="OrthoDB" id="10264870at2759"/>
<proteinExistence type="predicted"/>
<dbReference type="InterPro" id="IPR024738">
    <property type="entry name" value="Hfi1/Tada1"/>
</dbReference>
<evidence type="ECO:0000256" key="1">
    <source>
        <dbReference type="ARBA" id="ARBA00004123"/>
    </source>
</evidence>
<feature type="region of interest" description="Disordered" evidence="5">
    <location>
        <begin position="96"/>
        <end position="147"/>
    </location>
</feature>
<keyword evidence="4" id="KW-0539">Nucleus</keyword>
<name>A0A251UYL7_HELAN</name>
<reference evidence="7" key="2">
    <citation type="submission" date="2017-02" db="EMBL/GenBank/DDBJ databases">
        <title>Sunflower complete genome.</title>
        <authorList>
            <person name="Langlade N."/>
            <person name="Munos S."/>
        </authorList>
    </citation>
    <scope>NUCLEOTIDE SEQUENCE [LARGE SCALE GENOMIC DNA]</scope>
    <source>
        <tissue evidence="7">Leaves</tissue>
    </source>
</reference>
<dbReference type="FunCoup" id="A0A251UYL7">
    <property type="interactions" value="945"/>
</dbReference>
<dbReference type="GO" id="GO:0005634">
    <property type="term" value="C:nucleus"/>
    <property type="evidence" value="ECO:0007669"/>
    <property type="project" value="UniProtKB-SubCell"/>
</dbReference>
<feature type="compositionally biased region" description="Basic and acidic residues" evidence="5">
    <location>
        <begin position="117"/>
        <end position="136"/>
    </location>
</feature>
<dbReference type="Pfam" id="PF12767">
    <property type="entry name" value="SAGA-Tad1"/>
    <property type="match status" value="1"/>
</dbReference>
<dbReference type="PANTHER" id="PTHR21277:SF5">
    <property type="entry name" value="TRANSCRIPTIONAL ADAPTER 1"/>
    <property type="match status" value="1"/>
</dbReference>
<dbReference type="Gramene" id="mRNA:HanXRQr2_Chr04g0145861">
    <property type="protein sequence ID" value="CDS:HanXRQr2_Chr04g0145861.1"/>
    <property type="gene ID" value="HanXRQr2_Chr04g0145861"/>
</dbReference>
<dbReference type="GO" id="GO:0006357">
    <property type="term" value="P:regulation of transcription by RNA polymerase II"/>
    <property type="evidence" value="ECO:0000318"/>
    <property type="project" value="GO_Central"/>
</dbReference>
<evidence type="ECO:0000256" key="3">
    <source>
        <dbReference type="ARBA" id="ARBA00023163"/>
    </source>
</evidence>
<organism evidence="7 8">
    <name type="scientific">Helianthus annuus</name>
    <name type="common">Common sunflower</name>
    <dbReference type="NCBI Taxonomy" id="4232"/>
    <lineage>
        <taxon>Eukaryota</taxon>
        <taxon>Viridiplantae</taxon>
        <taxon>Streptophyta</taxon>
        <taxon>Embryophyta</taxon>
        <taxon>Tracheophyta</taxon>
        <taxon>Spermatophyta</taxon>
        <taxon>Magnoliopsida</taxon>
        <taxon>eudicotyledons</taxon>
        <taxon>Gunneridae</taxon>
        <taxon>Pentapetalae</taxon>
        <taxon>asterids</taxon>
        <taxon>campanulids</taxon>
        <taxon>Asterales</taxon>
        <taxon>Asteraceae</taxon>
        <taxon>Asteroideae</taxon>
        <taxon>Heliantheae alliance</taxon>
        <taxon>Heliantheae</taxon>
        <taxon>Helianthus</taxon>
    </lineage>
</organism>
<keyword evidence="3" id="KW-0804">Transcription</keyword>
<keyword evidence="2" id="KW-0805">Transcription regulation</keyword>
<accession>A0A251UYL7</accession>
<dbReference type="Proteomes" id="UP000215914">
    <property type="component" value="Chromosome 4"/>
</dbReference>
<dbReference type="AlphaFoldDB" id="A0A251UYL7"/>
<reference evidence="6" key="3">
    <citation type="submission" date="2020-06" db="EMBL/GenBank/DDBJ databases">
        <title>Helianthus annuus Genome sequencing and assembly Release 2.</title>
        <authorList>
            <person name="Gouzy J."/>
            <person name="Langlade N."/>
            <person name="Munos S."/>
        </authorList>
    </citation>
    <scope>NUCLEOTIDE SEQUENCE</scope>
    <source>
        <tissue evidence="6">Leaves</tissue>
    </source>
</reference>
<sequence>MQPPEQHLWINLSELKGQIIRKLGPERSKQYFDYLNKFLNLKLSKVEFDKLCVRTVGRDGISLHNQLIRSILRNACAKKVPDGNKKPLDGVFHQNGPGPIIPNGDVLPTSPRKARTTGRERKGGDRKSALGPHSEDFSNGPNDARRPVHHHQELHAPLGIPYYPVSIGGSRRAAQPTKSVGGSHTNCLLDTITLRARMEPIVATQGLQGVSVDGANALNIGLNAYLKRIVRSCYELTRPIKTGLDHETKRSISLQDFRVAMELNPQQLGEDSPILLERICTHAFEE</sequence>
<evidence type="ECO:0000313" key="8">
    <source>
        <dbReference type="Proteomes" id="UP000215914"/>
    </source>
</evidence>
<dbReference type="GO" id="GO:0000124">
    <property type="term" value="C:SAGA complex"/>
    <property type="evidence" value="ECO:0000318"/>
    <property type="project" value="GO_Central"/>
</dbReference>
<gene>
    <name evidence="7" type="ORF">HannXRQ_Chr04g0099971</name>
    <name evidence="6" type="ORF">HanXRQr2_Chr04g0145861</name>
</gene>
<evidence type="ECO:0000256" key="4">
    <source>
        <dbReference type="ARBA" id="ARBA00023242"/>
    </source>
</evidence>
<dbReference type="PANTHER" id="PTHR21277">
    <property type="entry name" value="TRANSCRIPTIONAL ADAPTER 1"/>
    <property type="match status" value="1"/>
</dbReference>
<dbReference type="EMBL" id="MNCJ02000319">
    <property type="protein sequence ID" value="KAF5808479.1"/>
    <property type="molecule type" value="Genomic_DNA"/>
</dbReference>